<feature type="compositionally biased region" description="Polar residues" evidence="6">
    <location>
        <begin position="337"/>
        <end position="349"/>
    </location>
</feature>
<feature type="compositionally biased region" description="Polar residues" evidence="6">
    <location>
        <begin position="121"/>
        <end position="131"/>
    </location>
</feature>
<reference evidence="8" key="1">
    <citation type="submission" date="2016-12" db="EMBL/GenBank/DDBJ databases">
        <title>An insight into the sialome and mialome of the sand fly, Nyssomyia neivai.</title>
        <authorList>
            <person name="Sebastian V."/>
            <person name="Goulart T.M."/>
            <person name="Oliveira W."/>
            <person name="Calvo E."/>
            <person name="Oliveira L.F."/>
            <person name="Pinto M.C."/>
            <person name="Rosselino A.M."/>
            <person name="Ribeiro J.M."/>
        </authorList>
    </citation>
    <scope>NUCLEOTIDE SEQUENCE</scope>
</reference>
<dbReference type="SUPFAM" id="SSF47459">
    <property type="entry name" value="HLH, helix-loop-helix DNA-binding domain"/>
    <property type="match status" value="1"/>
</dbReference>
<accession>A0A1L8DII5</accession>
<dbReference type="PROSITE" id="PS50888">
    <property type="entry name" value="BHLH"/>
    <property type="match status" value="1"/>
</dbReference>
<dbReference type="SMART" id="SM00353">
    <property type="entry name" value="HLH"/>
    <property type="match status" value="1"/>
</dbReference>
<sequence>MATSDDEPMHLYEVFQNCFNKIANKQNGAEKGYQSSAYGGMENGMYGPDEFAHENPVGVTRYASPKAVGALYQPEPYFDSTATSWYAAPSSCGAYTPQTATSNYHNSSHMSPATHHGGASGSNHYSMSPNMSHMEGGQLSQTQTLPPMSSFRGSGSGAGPSQAVYNPQLSLPHNHPHSEHSPVLETAGDPIVRKAAHNIYSPDQNLAYTNSNASTPVNSPPPLTSQTPLHPTQNPVITGQPGSAPSGATSWQQLTPVLSTTGVSGGNPSVNGLQNGAYTPDLVARGLMGARMEERLDDAINVLRNHCEQPQLPMPLSGLDPAFIGAAGGSGSGPPSTVGNTQMMPSLQSDIKPDPMSGSIKQERLSSGNSKKRKDPPESDTKPSSSSAEGSSKGSSKRQRRYCSSADEGDNSDPSCSKAVREKERRQANNVRERIRIRDINEALKELGRMCMTHLKSDKPQTKLGILNMAVEVIMNLEQQVRERNLNPKAACLKRREEEKAEDGSKLPQHHMISQGYPSISGPHSNLSHNNSHSQ</sequence>
<organism evidence="8">
    <name type="scientific">Nyssomyia neivai</name>
    <dbReference type="NCBI Taxonomy" id="330878"/>
    <lineage>
        <taxon>Eukaryota</taxon>
        <taxon>Metazoa</taxon>
        <taxon>Ecdysozoa</taxon>
        <taxon>Arthropoda</taxon>
        <taxon>Hexapoda</taxon>
        <taxon>Insecta</taxon>
        <taxon>Pterygota</taxon>
        <taxon>Neoptera</taxon>
        <taxon>Endopterygota</taxon>
        <taxon>Diptera</taxon>
        <taxon>Nematocera</taxon>
        <taxon>Psychodoidea</taxon>
        <taxon>Psychodidae</taxon>
        <taxon>Nyssomyia</taxon>
    </lineage>
</organism>
<keyword evidence="3" id="KW-0238">DNA-binding</keyword>
<dbReference type="GO" id="GO:0000978">
    <property type="term" value="F:RNA polymerase II cis-regulatory region sequence-specific DNA binding"/>
    <property type="evidence" value="ECO:0007669"/>
    <property type="project" value="TreeGrafter"/>
</dbReference>
<protein>
    <submittedName>
        <fullName evidence="8">Putative helix loop helix transcription factor</fullName>
    </submittedName>
</protein>
<feature type="compositionally biased region" description="Polar residues" evidence="6">
    <location>
        <begin position="205"/>
        <end position="217"/>
    </location>
</feature>
<evidence type="ECO:0000256" key="1">
    <source>
        <dbReference type="ARBA" id="ARBA00004123"/>
    </source>
</evidence>
<feature type="region of interest" description="Disordered" evidence="6">
    <location>
        <begin position="105"/>
        <end position="184"/>
    </location>
</feature>
<feature type="region of interest" description="Disordered" evidence="6">
    <location>
        <begin position="258"/>
        <end position="277"/>
    </location>
</feature>
<dbReference type="InterPro" id="IPR036638">
    <property type="entry name" value="HLH_DNA-bd_sf"/>
</dbReference>
<feature type="region of interest" description="Disordered" evidence="6">
    <location>
        <begin position="205"/>
        <end position="250"/>
    </location>
</feature>
<dbReference type="Gene3D" id="4.10.280.10">
    <property type="entry name" value="Helix-loop-helix DNA-binding domain"/>
    <property type="match status" value="1"/>
</dbReference>
<dbReference type="PANTHER" id="PTHR11793">
    <property type="entry name" value="BASIC HELIX-LOOP-HELIX TRANSCRIPTION FACTOR"/>
    <property type="match status" value="1"/>
</dbReference>
<evidence type="ECO:0000256" key="4">
    <source>
        <dbReference type="ARBA" id="ARBA00023163"/>
    </source>
</evidence>
<feature type="compositionally biased region" description="Basic and acidic residues" evidence="6">
    <location>
        <begin position="419"/>
        <end position="429"/>
    </location>
</feature>
<dbReference type="FunFam" id="4.10.280.10:FF:000001">
    <property type="entry name" value="Putative transcription factor 12"/>
    <property type="match status" value="1"/>
</dbReference>
<feature type="compositionally biased region" description="Low complexity" evidence="6">
    <location>
        <begin position="384"/>
        <end position="394"/>
    </location>
</feature>
<feature type="region of interest" description="Disordered" evidence="6">
    <location>
        <begin position="323"/>
        <end position="429"/>
    </location>
</feature>
<dbReference type="EMBL" id="GFDF01007889">
    <property type="protein sequence ID" value="JAV06195.1"/>
    <property type="molecule type" value="Transcribed_RNA"/>
</dbReference>
<proteinExistence type="predicted"/>
<dbReference type="GO" id="GO:0000981">
    <property type="term" value="F:DNA-binding transcription factor activity, RNA polymerase II-specific"/>
    <property type="evidence" value="ECO:0007669"/>
    <property type="project" value="TreeGrafter"/>
</dbReference>
<dbReference type="GO" id="GO:0000785">
    <property type="term" value="C:chromatin"/>
    <property type="evidence" value="ECO:0007669"/>
    <property type="project" value="TreeGrafter"/>
</dbReference>
<feature type="compositionally biased region" description="Basic and acidic residues" evidence="6">
    <location>
        <begin position="495"/>
        <end position="505"/>
    </location>
</feature>
<dbReference type="GO" id="GO:0005667">
    <property type="term" value="C:transcription regulator complex"/>
    <property type="evidence" value="ECO:0007669"/>
    <property type="project" value="TreeGrafter"/>
</dbReference>
<dbReference type="InterPro" id="IPR011598">
    <property type="entry name" value="bHLH_dom"/>
</dbReference>
<keyword evidence="2" id="KW-0805">Transcription regulation</keyword>
<feature type="compositionally biased region" description="Polar residues" evidence="6">
    <location>
        <begin position="224"/>
        <end position="250"/>
    </location>
</feature>
<evidence type="ECO:0000313" key="8">
    <source>
        <dbReference type="EMBL" id="JAV06195.1"/>
    </source>
</evidence>
<keyword evidence="5" id="KW-0539">Nucleus</keyword>
<dbReference type="Pfam" id="PF00010">
    <property type="entry name" value="HLH"/>
    <property type="match status" value="1"/>
</dbReference>
<dbReference type="CDD" id="cd11467">
    <property type="entry name" value="bHLH_E-protein_Da_like"/>
    <property type="match status" value="1"/>
</dbReference>
<dbReference type="GO" id="GO:0046983">
    <property type="term" value="F:protein dimerization activity"/>
    <property type="evidence" value="ECO:0007669"/>
    <property type="project" value="InterPro"/>
</dbReference>
<evidence type="ECO:0000256" key="5">
    <source>
        <dbReference type="ARBA" id="ARBA00023242"/>
    </source>
</evidence>
<dbReference type="InterPro" id="IPR051098">
    <property type="entry name" value="NeuroDiff_E-box_TFs"/>
</dbReference>
<evidence type="ECO:0000256" key="3">
    <source>
        <dbReference type="ARBA" id="ARBA00023125"/>
    </source>
</evidence>
<evidence type="ECO:0000256" key="6">
    <source>
        <dbReference type="SAM" id="MobiDB-lite"/>
    </source>
</evidence>
<feature type="compositionally biased region" description="Low complexity" evidence="6">
    <location>
        <begin position="524"/>
        <end position="535"/>
    </location>
</feature>
<keyword evidence="4" id="KW-0804">Transcription</keyword>
<evidence type="ECO:0000259" key="7">
    <source>
        <dbReference type="PROSITE" id="PS50888"/>
    </source>
</evidence>
<name>A0A1L8DII5_9DIPT</name>
<comment type="subcellular location">
    <subcellularLocation>
        <location evidence="1">Nucleus</location>
    </subcellularLocation>
</comment>
<dbReference type="PANTHER" id="PTHR11793:SF13">
    <property type="entry name" value="PROTEIN DAUGHTERLESS"/>
    <property type="match status" value="1"/>
</dbReference>
<feature type="compositionally biased region" description="Polar residues" evidence="6">
    <location>
        <begin position="138"/>
        <end position="153"/>
    </location>
</feature>
<feature type="region of interest" description="Disordered" evidence="6">
    <location>
        <begin position="495"/>
        <end position="535"/>
    </location>
</feature>
<feature type="domain" description="BHLH" evidence="7">
    <location>
        <begin position="424"/>
        <end position="477"/>
    </location>
</feature>
<dbReference type="GO" id="GO:0005634">
    <property type="term" value="C:nucleus"/>
    <property type="evidence" value="ECO:0007669"/>
    <property type="project" value="UniProtKB-SubCell"/>
</dbReference>
<dbReference type="AlphaFoldDB" id="A0A1L8DII5"/>
<evidence type="ECO:0000256" key="2">
    <source>
        <dbReference type="ARBA" id="ARBA00023015"/>
    </source>
</evidence>